<dbReference type="PANTHER" id="PTHR43818">
    <property type="entry name" value="BCDNA.GH03377"/>
    <property type="match status" value="1"/>
</dbReference>
<dbReference type="Pfam" id="PF22725">
    <property type="entry name" value="GFO_IDH_MocA_C3"/>
    <property type="match status" value="1"/>
</dbReference>
<evidence type="ECO:0000313" key="5">
    <source>
        <dbReference type="Proteomes" id="UP000704176"/>
    </source>
</evidence>
<dbReference type="InterPro" id="IPR050463">
    <property type="entry name" value="Gfo/Idh/MocA_oxidrdct_glycsds"/>
</dbReference>
<dbReference type="Gene3D" id="3.40.50.720">
    <property type="entry name" value="NAD(P)-binding Rossmann-like Domain"/>
    <property type="match status" value="1"/>
</dbReference>
<accession>A0ABS7VNT6</accession>
<evidence type="ECO:0000313" key="4">
    <source>
        <dbReference type="EMBL" id="MBZ6077180.1"/>
    </source>
</evidence>
<name>A0ABS7VNT6_9HYPH</name>
<dbReference type="SUPFAM" id="SSF51735">
    <property type="entry name" value="NAD(P)-binding Rossmann-fold domains"/>
    <property type="match status" value="1"/>
</dbReference>
<organism evidence="4 5">
    <name type="scientific">Microvirga puerhi</name>
    <dbReference type="NCBI Taxonomy" id="2876078"/>
    <lineage>
        <taxon>Bacteria</taxon>
        <taxon>Pseudomonadati</taxon>
        <taxon>Pseudomonadota</taxon>
        <taxon>Alphaproteobacteria</taxon>
        <taxon>Hyphomicrobiales</taxon>
        <taxon>Methylobacteriaceae</taxon>
        <taxon>Microvirga</taxon>
    </lineage>
</organism>
<dbReference type="InterPro" id="IPR055170">
    <property type="entry name" value="GFO_IDH_MocA-like_dom"/>
</dbReference>
<dbReference type="InterPro" id="IPR000683">
    <property type="entry name" value="Gfo/Idh/MocA-like_OxRdtase_N"/>
</dbReference>
<feature type="domain" description="Gfo/Idh/MocA-like oxidoreductase N-terminal" evidence="2">
    <location>
        <begin position="5"/>
        <end position="114"/>
    </location>
</feature>
<dbReference type="SUPFAM" id="SSF55347">
    <property type="entry name" value="Glyceraldehyde-3-phosphate dehydrogenase-like, C-terminal domain"/>
    <property type="match status" value="1"/>
</dbReference>
<evidence type="ECO:0000259" key="3">
    <source>
        <dbReference type="Pfam" id="PF22725"/>
    </source>
</evidence>
<dbReference type="Pfam" id="PF01408">
    <property type="entry name" value="GFO_IDH_MocA"/>
    <property type="match status" value="1"/>
</dbReference>
<keyword evidence="5" id="KW-1185">Reference proteome</keyword>
<dbReference type="EMBL" id="JAIRBM010000008">
    <property type="protein sequence ID" value="MBZ6077180.1"/>
    <property type="molecule type" value="Genomic_DNA"/>
</dbReference>
<dbReference type="RefSeq" id="WP_224313486.1">
    <property type="nucleotide sequence ID" value="NZ_JAIRBM010000008.1"/>
</dbReference>
<reference evidence="4 5" key="1">
    <citation type="submission" date="2021-09" db="EMBL/GenBank/DDBJ databases">
        <title>The complete genome sequence of a new microorganism.</title>
        <authorList>
            <person name="Zi Z."/>
        </authorList>
    </citation>
    <scope>NUCLEOTIDE SEQUENCE [LARGE SCALE GENOMIC DNA]</scope>
    <source>
        <strain evidence="4 5">WGZ8</strain>
    </source>
</reference>
<dbReference type="Proteomes" id="UP000704176">
    <property type="component" value="Unassembled WGS sequence"/>
</dbReference>
<gene>
    <name evidence="4" type="ORF">K9B37_12920</name>
</gene>
<protein>
    <submittedName>
        <fullName evidence="4">Gfo/Idh/MocA family oxidoreductase</fullName>
    </submittedName>
</protein>
<dbReference type="Gene3D" id="3.30.360.10">
    <property type="entry name" value="Dihydrodipicolinate Reductase, domain 2"/>
    <property type="match status" value="1"/>
</dbReference>
<evidence type="ECO:0000259" key="2">
    <source>
        <dbReference type="Pfam" id="PF01408"/>
    </source>
</evidence>
<keyword evidence="1" id="KW-0560">Oxidoreductase</keyword>
<feature type="domain" description="GFO/IDH/MocA-like oxidoreductase" evidence="3">
    <location>
        <begin position="124"/>
        <end position="241"/>
    </location>
</feature>
<dbReference type="InterPro" id="IPR036291">
    <property type="entry name" value="NAD(P)-bd_dom_sf"/>
</dbReference>
<comment type="caution">
    <text evidence="4">The sequence shown here is derived from an EMBL/GenBank/DDBJ whole genome shotgun (WGS) entry which is preliminary data.</text>
</comment>
<dbReference type="PANTHER" id="PTHR43818:SF11">
    <property type="entry name" value="BCDNA.GH03377"/>
    <property type="match status" value="1"/>
</dbReference>
<evidence type="ECO:0000256" key="1">
    <source>
        <dbReference type="ARBA" id="ARBA00023002"/>
    </source>
</evidence>
<proteinExistence type="predicted"/>
<sequence length="300" mass="32039">MNYGIGVMGLGIMGRRLIASFETNPDFRIVAGYDPAPVESAVPRAASVQELVDNPAIDAVYIASPPATHEALVAAVAHAGKALLCEKPLAASPEAARACVSAVRRSGIRAAVNFPFASAPATIRLQEIVASGALGEELSAHLTVRFKTWPRGWQHGAAGWLAGPEQGGFTREVISHVVFLALRLFGPGRVVAREVERGPAGTETRLHAVLQFAACRMTIDGAVEGEIDDFNRFEISGSKNKAVLSDWYRLQYDGEEIPPARADAYQIAEFGKLVRGQPNRLATFEEAAAVVDIIEGILAE</sequence>